<evidence type="ECO:0000256" key="1">
    <source>
        <dbReference type="SAM" id="Coils"/>
    </source>
</evidence>
<feature type="compositionally biased region" description="Low complexity" evidence="2">
    <location>
        <begin position="26"/>
        <end position="39"/>
    </location>
</feature>
<feature type="coiled-coil region" evidence="1">
    <location>
        <begin position="76"/>
        <end position="105"/>
    </location>
</feature>
<comment type="caution">
    <text evidence="3">The sequence shown here is derived from an EMBL/GenBank/DDBJ whole genome shotgun (WGS) entry which is preliminary data.</text>
</comment>
<dbReference type="EMBL" id="JAQMWT010000047">
    <property type="protein sequence ID" value="KAJ8612507.1"/>
    <property type="molecule type" value="Genomic_DNA"/>
</dbReference>
<evidence type="ECO:0000313" key="3">
    <source>
        <dbReference type="EMBL" id="KAJ8612507.1"/>
    </source>
</evidence>
<name>A0AAD7XPS4_9STRA</name>
<feature type="region of interest" description="Disordered" evidence="2">
    <location>
        <begin position="185"/>
        <end position="280"/>
    </location>
</feature>
<dbReference type="Proteomes" id="UP001230188">
    <property type="component" value="Unassembled WGS sequence"/>
</dbReference>
<evidence type="ECO:0000256" key="2">
    <source>
        <dbReference type="SAM" id="MobiDB-lite"/>
    </source>
</evidence>
<keyword evidence="4" id="KW-1185">Reference proteome</keyword>
<organism evidence="3 4">
    <name type="scientific">Chrysophaeum taylorii</name>
    <dbReference type="NCBI Taxonomy" id="2483200"/>
    <lineage>
        <taxon>Eukaryota</taxon>
        <taxon>Sar</taxon>
        <taxon>Stramenopiles</taxon>
        <taxon>Ochrophyta</taxon>
        <taxon>Pelagophyceae</taxon>
        <taxon>Pelagomonadales</taxon>
        <taxon>Pelagomonadaceae</taxon>
        <taxon>Chrysophaeum</taxon>
    </lineage>
</organism>
<protein>
    <submittedName>
        <fullName evidence="3">Uncharacterized protein</fullName>
    </submittedName>
</protein>
<feature type="compositionally biased region" description="Low complexity" evidence="2">
    <location>
        <begin position="48"/>
        <end position="58"/>
    </location>
</feature>
<keyword evidence="1" id="KW-0175">Coiled coil</keyword>
<evidence type="ECO:0000313" key="4">
    <source>
        <dbReference type="Proteomes" id="UP001230188"/>
    </source>
</evidence>
<reference evidence="3" key="1">
    <citation type="submission" date="2023-01" db="EMBL/GenBank/DDBJ databases">
        <title>Metagenome sequencing of chrysophaentin producing Chrysophaeum taylorii.</title>
        <authorList>
            <person name="Davison J."/>
            <person name="Bewley C."/>
        </authorList>
    </citation>
    <scope>NUCLEOTIDE SEQUENCE</scope>
    <source>
        <strain evidence="3">NIES-1699</strain>
    </source>
</reference>
<feature type="region of interest" description="Disordered" evidence="2">
    <location>
        <begin position="18"/>
        <end position="68"/>
    </location>
</feature>
<sequence length="501" mass="55001">MIGRGPRPVTALSQVVAFDVSHDEQSTSSNTSEPNETPEVAAPVQTGPSPSRPASVVPRRARANQDRERTNKIIALAASKASLAAAKLRLQLLEAEARKKREKVDPPKISTEATVATAEAAAAAAAADSAPAAAIATEASVEPIKALSSWCQNFVETAVERAARAKEARAEVLAPMQDFVLEQFRDSQSANTDWDTESADSVESRKREMPPKQTPPKPPKRLRVVRYFGDGETLPDEPAAPAPAPPPRAPAPAQAVAPPLVPQPQPTMRRATSTDARSTVRNERGGYNQVAAVLESAKVDSKARRTQVQHQEHATRLANATQDIESRLMNMRAQIAEREQEKLTTYEIDSETHAQMIAEPVRHREHARLATTRDVEARMMNLRPQMMERRANVAPATQFQSRQNGNARIRDTYEFYEPQYDDDGDAAIGRLLSIRLELAAAASALETHESHMRRAQRTTHDSVSLVFVNKRSQMGRVSTMGTRSRARFDAVIADLADSFLR</sequence>
<dbReference type="AlphaFoldDB" id="A0AAD7XPS4"/>
<proteinExistence type="predicted"/>
<feature type="compositionally biased region" description="Pro residues" evidence="2">
    <location>
        <begin position="238"/>
        <end position="250"/>
    </location>
</feature>
<gene>
    <name evidence="3" type="ORF">CTAYLR_003693</name>
</gene>
<accession>A0AAD7XPS4</accession>